<dbReference type="WBParaSite" id="SMUV_0000897701-mRNA-1">
    <property type="protein sequence ID" value="SMUV_0000897701-mRNA-1"/>
    <property type="gene ID" value="SMUV_0000897701"/>
</dbReference>
<evidence type="ECO:0000313" key="2">
    <source>
        <dbReference type="WBParaSite" id="SMUV_0000897701-mRNA-1"/>
    </source>
</evidence>
<name>A0A0N5AVQ2_9BILA</name>
<accession>A0A0N5AVQ2</accession>
<protein>
    <submittedName>
        <fullName evidence="2">Choline/carnitine acyltransferase domain-containing protein</fullName>
    </submittedName>
</protein>
<sequence length="84" mass="9636">MEKAIVFNLCFPKKPLSLPHLPNITNYISSLVKCPSLLEAKLNEMAEVLFNDGIRQDASCRLMEKTEYQLEDHFKLAFLTANSY</sequence>
<reference evidence="2" key="1">
    <citation type="submission" date="2017-02" db="UniProtKB">
        <authorList>
            <consortium name="WormBaseParasite"/>
        </authorList>
    </citation>
    <scope>IDENTIFICATION</scope>
</reference>
<organism evidence="1 2">
    <name type="scientific">Syphacia muris</name>
    <dbReference type="NCBI Taxonomy" id="451379"/>
    <lineage>
        <taxon>Eukaryota</taxon>
        <taxon>Metazoa</taxon>
        <taxon>Ecdysozoa</taxon>
        <taxon>Nematoda</taxon>
        <taxon>Chromadorea</taxon>
        <taxon>Rhabditida</taxon>
        <taxon>Spirurina</taxon>
        <taxon>Oxyuridomorpha</taxon>
        <taxon>Oxyuroidea</taxon>
        <taxon>Oxyuridae</taxon>
        <taxon>Syphacia</taxon>
    </lineage>
</organism>
<keyword evidence="1" id="KW-1185">Reference proteome</keyword>
<proteinExistence type="predicted"/>
<dbReference type="AlphaFoldDB" id="A0A0N5AVQ2"/>
<dbReference type="Proteomes" id="UP000046393">
    <property type="component" value="Unplaced"/>
</dbReference>
<evidence type="ECO:0000313" key="1">
    <source>
        <dbReference type="Proteomes" id="UP000046393"/>
    </source>
</evidence>